<dbReference type="EMBL" id="JBHSWU010000564">
    <property type="protein sequence ID" value="MFC6725513.1"/>
    <property type="molecule type" value="Genomic_DNA"/>
</dbReference>
<protein>
    <submittedName>
        <fullName evidence="1">Uncharacterized protein</fullName>
    </submittedName>
</protein>
<sequence length="228" mass="25078">VDANEGYDSAAAFRRQWSSLASDPALSELFDRLEYVEQPLARDDAFTEETKRAFEAWDGAPPIIVDESDGRLDSAGTALAHGYSGTSHKNCKGVFKGVVNACLVERRNRTDADGRYVLSAEDLTTVGPIELLQDLAVAATVGAPHVERNGHHYFRGLDAFPPAVRETVLEAHGDLYRRHEEGFPTLDIGDGEIDLSSVVEAPFGVGPRFDTDRFTPLDEWLDRLDRSS</sequence>
<name>A0ABD5S1C9_9EURY</name>
<comment type="caution">
    <text evidence="1">The sequence shown here is derived from an EMBL/GenBank/DDBJ whole genome shotgun (WGS) entry which is preliminary data.</text>
</comment>
<feature type="non-terminal residue" evidence="1">
    <location>
        <position position="1"/>
    </location>
</feature>
<keyword evidence="2" id="KW-1185">Reference proteome</keyword>
<dbReference type="AlphaFoldDB" id="A0ABD5S1C9"/>
<dbReference type="Proteomes" id="UP001596328">
    <property type="component" value="Unassembled WGS sequence"/>
</dbReference>
<dbReference type="Gene3D" id="3.20.20.120">
    <property type="entry name" value="Enolase-like C-terminal domain"/>
    <property type="match status" value="1"/>
</dbReference>
<dbReference type="InterPro" id="IPR036849">
    <property type="entry name" value="Enolase-like_C_sf"/>
</dbReference>
<proteinExistence type="predicted"/>
<reference evidence="1 2" key="1">
    <citation type="journal article" date="2019" name="Int. J. Syst. Evol. Microbiol.">
        <title>The Global Catalogue of Microorganisms (GCM) 10K type strain sequencing project: providing services to taxonomists for standard genome sequencing and annotation.</title>
        <authorList>
            <consortium name="The Broad Institute Genomics Platform"/>
            <consortium name="The Broad Institute Genome Sequencing Center for Infectious Disease"/>
            <person name="Wu L."/>
            <person name="Ma J."/>
        </authorList>
    </citation>
    <scope>NUCLEOTIDE SEQUENCE [LARGE SCALE GENOMIC DNA]</scope>
    <source>
        <strain evidence="1 2">NBRC 111368</strain>
    </source>
</reference>
<gene>
    <name evidence="1" type="ORF">ACFQE1_14285</name>
</gene>
<evidence type="ECO:0000313" key="2">
    <source>
        <dbReference type="Proteomes" id="UP001596328"/>
    </source>
</evidence>
<accession>A0ABD5S1C9</accession>
<organism evidence="1 2">
    <name type="scientific">Halobium palmae</name>
    <dbReference type="NCBI Taxonomy" id="1776492"/>
    <lineage>
        <taxon>Archaea</taxon>
        <taxon>Methanobacteriati</taxon>
        <taxon>Methanobacteriota</taxon>
        <taxon>Stenosarchaea group</taxon>
        <taxon>Halobacteria</taxon>
        <taxon>Halobacteriales</taxon>
        <taxon>Haloferacaceae</taxon>
        <taxon>Halobium</taxon>
    </lineage>
</organism>
<evidence type="ECO:0000313" key="1">
    <source>
        <dbReference type="EMBL" id="MFC6725513.1"/>
    </source>
</evidence>